<organism evidence="2 3">
    <name type="scientific">Metarhizium robertsii</name>
    <dbReference type="NCBI Taxonomy" id="568076"/>
    <lineage>
        <taxon>Eukaryota</taxon>
        <taxon>Fungi</taxon>
        <taxon>Dikarya</taxon>
        <taxon>Ascomycota</taxon>
        <taxon>Pezizomycotina</taxon>
        <taxon>Sordariomycetes</taxon>
        <taxon>Hypocreomycetidae</taxon>
        <taxon>Hypocreales</taxon>
        <taxon>Clavicipitaceae</taxon>
        <taxon>Metarhizium</taxon>
    </lineage>
</organism>
<comment type="caution">
    <text evidence="2">The sequence shown here is derived from an EMBL/GenBank/DDBJ whole genome shotgun (WGS) entry which is preliminary data.</text>
</comment>
<dbReference type="EMBL" id="JELW01000004">
    <property type="protein sequence ID" value="EXV03083.1"/>
    <property type="molecule type" value="Genomic_DNA"/>
</dbReference>
<feature type="compositionally biased region" description="Basic residues" evidence="1">
    <location>
        <begin position="100"/>
        <end position="113"/>
    </location>
</feature>
<protein>
    <submittedName>
        <fullName evidence="2">Uncharacterized protein</fullName>
    </submittedName>
</protein>
<reference evidence="2 3" key="1">
    <citation type="submission" date="2014-02" db="EMBL/GenBank/DDBJ databases">
        <title>The genome sequence of the entomopathogenic fungus Metarhizium robertsii ARSEF 2575.</title>
        <authorList>
            <person name="Giuliano Garisto Donzelli B."/>
            <person name="Roe B.A."/>
            <person name="Macmil S.L."/>
            <person name="Krasnoff S.B."/>
            <person name="Gibson D.M."/>
        </authorList>
    </citation>
    <scope>NUCLEOTIDE SEQUENCE [LARGE SCALE GENOMIC DNA]</scope>
    <source>
        <strain evidence="2 3">ARSEF 2575</strain>
    </source>
</reference>
<sequence length="152" mass="17211">MTCRLSLLDAIPRLNRPIRVLPQASLRAGGRSHLDPGIGARELSRAEQNRARSICEMAPWPMKRVQVCAMATRPNPHNIHQATLIAQTRTSRLSTTGQRRTSRRQGRQHRRHNTGTAIGQEAALEHHMPESTKFSSPNAMPWRIARRDHSFC</sequence>
<name>A0A0A1V0I2_9HYPO</name>
<accession>A0A0A1V0I2</accession>
<feature type="region of interest" description="Disordered" evidence="1">
    <location>
        <begin position="90"/>
        <end position="122"/>
    </location>
</feature>
<dbReference type="Proteomes" id="UP000030151">
    <property type="component" value="Unassembled WGS sequence"/>
</dbReference>
<feature type="compositionally biased region" description="Low complexity" evidence="1">
    <location>
        <begin position="90"/>
        <end position="99"/>
    </location>
</feature>
<evidence type="ECO:0000256" key="1">
    <source>
        <dbReference type="SAM" id="MobiDB-lite"/>
    </source>
</evidence>
<dbReference type="AlphaFoldDB" id="A0A0A1V0I2"/>
<dbReference type="HOGENOM" id="CLU_1722800_0_0_1"/>
<evidence type="ECO:0000313" key="2">
    <source>
        <dbReference type="EMBL" id="EXV03083.1"/>
    </source>
</evidence>
<gene>
    <name evidence="2" type="ORF">X797_004206</name>
</gene>
<proteinExistence type="predicted"/>
<evidence type="ECO:0000313" key="3">
    <source>
        <dbReference type="Proteomes" id="UP000030151"/>
    </source>
</evidence>